<accession>A0AA40BVF3</accession>
<sequence length="188" mass="20991">VLVPLYIYPTAESWEPLFSSARLHTGLDFVVVVNPNNGPGCHPTPDDNYMTALQRLSQLPNVKVLGYIYCSYGNRPSAEAEKEVRVYHGWTDQGIRIDGIFFDEVPPGLEHLDYMADISTTARTILLGLLVVIVYNPGIFTNREFYSLADFIVVFENQAAEWDSDYVRANLVALPAALRARSIAIAHS</sequence>
<protein>
    <submittedName>
        <fullName evidence="1">Spherulation-specific family 4</fullName>
    </submittedName>
</protein>
<organism evidence="1 2">
    <name type="scientific">Bombardia bombarda</name>
    <dbReference type="NCBI Taxonomy" id="252184"/>
    <lineage>
        <taxon>Eukaryota</taxon>
        <taxon>Fungi</taxon>
        <taxon>Dikarya</taxon>
        <taxon>Ascomycota</taxon>
        <taxon>Pezizomycotina</taxon>
        <taxon>Sordariomycetes</taxon>
        <taxon>Sordariomycetidae</taxon>
        <taxon>Sordariales</taxon>
        <taxon>Lasiosphaeriaceae</taxon>
        <taxon>Bombardia</taxon>
    </lineage>
</organism>
<gene>
    <name evidence="1" type="ORF">B0T17DRAFT_479618</name>
</gene>
<evidence type="ECO:0000313" key="1">
    <source>
        <dbReference type="EMBL" id="KAK0615098.1"/>
    </source>
</evidence>
<name>A0AA40BVF3_9PEZI</name>
<dbReference type="InterPro" id="IPR021986">
    <property type="entry name" value="Spherulin4"/>
</dbReference>
<dbReference type="AlphaFoldDB" id="A0AA40BVF3"/>
<feature type="non-terminal residue" evidence="1">
    <location>
        <position position="1"/>
    </location>
</feature>
<comment type="caution">
    <text evidence="1">The sequence shown here is derived from an EMBL/GenBank/DDBJ whole genome shotgun (WGS) entry which is preliminary data.</text>
</comment>
<keyword evidence="2" id="KW-1185">Reference proteome</keyword>
<proteinExistence type="predicted"/>
<dbReference type="Pfam" id="PF12138">
    <property type="entry name" value="Spherulin4"/>
    <property type="match status" value="1"/>
</dbReference>
<feature type="non-terminal residue" evidence="1">
    <location>
        <position position="188"/>
    </location>
</feature>
<evidence type="ECO:0000313" key="2">
    <source>
        <dbReference type="Proteomes" id="UP001174934"/>
    </source>
</evidence>
<dbReference type="PANTHER" id="PTHR35040">
    <property type="match status" value="1"/>
</dbReference>
<dbReference type="EMBL" id="JAULSR010000007">
    <property type="protein sequence ID" value="KAK0615098.1"/>
    <property type="molecule type" value="Genomic_DNA"/>
</dbReference>
<dbReference type="PANTHER" id="PTHR35040:SF7">
    <property type="entry name" value="FIBRONECTIN TYPE-III DOMAIN-CONTAINING PROTEIN-RELATED"/>
    <property type="match status" value="1"/>
</dbReference>
<reference evidence="1" key="1">
    <citation type="submission" date="2023-06" db="EMBL/GenBank/DDBJ databases">
        <title>Genome-scale phylogeny and comparative genomics of the fungal order Sordariales.</title>
        <authorList>
            <consortium name="Lawrence Berkeley National Laboratory"/>
            <person name="Hensen N."/>
            <person name="Bonometti L."/>
            <person name="Westerberg I."/>
            <person name="Brannstrom I.O."/>
            <person name="Guillou S."/>
            <person name="Cros-Aarteil S."/>
            <person name="Calhoun S."/>
            <person name="Haridas S."/>
            <person name="Kuo A."/>
            <person name="Mondo S."/>
            <person name="Pangilinan J."/>
            <person name="Riley R."/>
            <person name="LaButti K."/>
            <person name="Andreopoulos B."/>
            <person name="Lipzen A."/>
            <person name="Chen C."/>
            <person name="Yanf M."/>
            <person name="Daum C."/>
            <person name="Ng V."/>
            <person name="Clum A."/>
            <person name="Steindorff A."/>
            <person name="Ohm R."/>
            <person name="Martin F."/>
            <person name="Silar P."/>
            <person name="Natvig D."/>
            <person name="Lalanne C."/>
            <person name="Gautier V."/>
            <person name="Ament-velasquez S.L."/>
            <person name="Kruys A."/>
            <person name="Hutchinson M.I."/>
            <person name="Powell A.J."/>
            <person name="Barry K."/>
            <person name="Miller A.N."/>
            <person name="Grigoriev I.V."/>
            <person name="Debuchy R."/>
            <person name="Gladieux P."/>
            <person name="Thoren M.H."/>
            <person name="Johannesson H."/>
        </authorList>
    </citation>
    <scope>NUCLEOTIDE SEQUENCE</scope>
    <source>
        <strain evidence="1">SMH3391-2</strain>
    </source>
</reference>
<dbReference type="Proteomes" id="UP001174934">
    <property type="component" value="Unassembled WGS sequence"/>
</dbReference>